<proteinExistence type="predicted"/>
<keyword evidence="4" id="KW-0067">ATP-binding</keyword>
<dbReference type="OrthoDB" id="4103069at2"/>
<dbReference type="EC" id="2.7.11.1" evidence="8"/>
<dbReference type="InterPro" id="IPR045269">
    <property type="entry name" value="Atg1-like"/>
</dbReference>
<dbReference type="Gene3D" id="1.10.510.10">
    <property type="entry name" value="Transferase(Phosphotransferase) domain 1"/>
    <property type="match status" value="1"/>
</dbReference>
<dbReference type="PATRIC" id="fig|453.4.peg.1689"/>
<dbReference type="RefSeq" id="WP_058445512.1">
    <property type="nucleotide sequence ID" value="NZ_UASS01000001.1"/>
</dbReference>
<dbReference type="EMBL" id="LNYB01000079">
    <property type="protein sequence ID" value="KTC97186.1"/>
    <property type="molecule type" value="Genomic_DNA"/>
</dbReference>
<dbReference type="EMBL" id="UASS01000001">
    <property type="protein sequence ID" value="SPX59293.1"/>
    <property type="molecule type" value="Genomic_DNA"/>
</dbReference>
<dbReference type="STRING" id="453.Lfee_1540"/>
<dbReference type="GO" id="GO:0000407">
    <property type="term" value="C:phagophore assembly site"/>
    <property type="evidence" value="ECO:0007669"/>
    <property type="project" value="TreeGrafter"/>
</dbReference>
<feature type="domain" description="Protein kinase" evidence="6">
    <location>
        <begin position="678"/>
        <end position="965"/>
    </location>
</feature>
<evidence type="ECO:0000256" key="1">
    <source>
        <dbReference type="ARBA" id="ARBA00022679"/>
    </source>
</evidence>
<evidence type="ECO:0000313" key="7">
    <source>
        <dbReference type="EMBL" id="KTC97186.1"/>
    </source>
</evidence>
<evidence type="ECO:0000256" key="5">
    <source>
        <dbReference type="SAM" id="MobiDB-lite"/>
    </source>
</evidence>
<keyword evidence="3 7" id="KW-0418">Kinase</keyword>
<dbReference type="Proteomes" id="UP000251942">
    <property type="component" value="Unassembled WGS sequence"/>
</dbReference>
<dbReference type="InterPro" id="IPR011009">
    <property type="entry name" value="Kinase-like_dom_sf"/>
</dbReference>
<dbReference type="GO" id="GO:0005524">
    <property type="term" value="F:ATP binding"/>
    <property type="evidence" value="ECO:0007669"/>
    <property type="project" value="UniProtKB-KW"/>
</dbReference>
<evidence type="ECO:0000313" key="10">
    <source>
        <dbReference type="Proteomes" id="UP000251942"/>
    </source>
</evidence>
<keyword evidence="1 8" id="KW-0808">Transferase</keyword>
<keyword evidence="9" id="KW-1185">Reference proteome</keyword>
<dbReference type="GO" id="GO:0005829">
    <property type="term" value="C:cytosol"/>
    <property type="evidence" value="ECO:0007669"/>
    <property type="project" value="TreeGrafter"/>
</dbReference>
<dbReference type="SUPFAM" id="SSF56112">
    <property type="entry name" value="Protein kinase-like (PK-like)"/>
    <property type="match status" value="1"/>
</dbReference>
<sequence length="1154" mass="130579">MSRGRVKKTLNERTRLIQKELQARHKRLAGDIQAAREGRLNIDGLNKLKIELEEPVKLSDTLGITVEECHPSTGTYKRALPKGYQSDITAINKAIGSHSTTTKKETDKAPDAIKPSQTQLNSDVVAHSSDERQEAQLKSLSFANITGLIEQEILAYESHPSEVLISNPHHELINRACKIIKTTHIEHYSEYLDFLFSLTSKYPNSSIIDEIITQDIEETLIDARKQGSNQNVSQTQRKLTAAEQGMMDVCERLEAALKNAGVSEQEISNLMMEEQGAEKEQPVYISSIQKGDSPDTEMEFQVHVVRALIDLKPLKEPPLFEDDEFIWEQLSQDKEKLLAMGRQNLFVEKEVPNSSKLIEKETSFDEESIDFEPLYDDEPPRDSTVQSKNNDEIDPEILSELLDEFDLEIDEVLNDKSGQLLSLLIKMLTLKQRVKEEAHFDETNEPDFQTEAELEEWLTHLGFDETYKSADFYTTKPYDAGLEAPFFETDFLDEQQVSETEDECEVLREFLAIFDLQMDDLVNDKDGVLLSYVQGMMSLLNKQKNAKDASYPRWVTDLEEVDSQQMPENVISSDELELLNSLTDEEREILFPPGNVSDSHIDKLFAKKPDLEINLKRVGQENIKHLLQFFDSQEKKGIRVWKKGEVYSFDDGTEFVFKNDVFQRARKEGHEGVRYEAISNKAALGEGAYGKVKRIKGTIALDSEQEAIQFKKQGKDGKRRVVKIQEHDDLGDNSLRSFRQGFAFAKRAEHLSLKEPTVEDKSLFSQTSYTVMDEITGPELFDVISDDLDGINILTTDQRIDLTLALLLALDEQVTNKGLIHRDIKPENIKVVHLGPPAVVKILDYDLSIDNPDGSVVGTPGYFSPETISDPMSINAKSDVYSMGRTIARIWCPNDETYTGDYTPWSYSPEQLLTNIFAGIEDLSDDEKVIIKTTLLGMLKNDPDERSSIENAIDDFMAMYSHALVDEIVEEPEHSLNDSINEETATLKSSVVDEENPTVETIHSGIKDDKLEKNEASELFVEALGTISIKIADLMDKAHKEQRYEPAAEKAVELLITLTEAGHDFFDKEGNEEQFKQRCAEAINKARPELAKHRGWSKLFTDITFLTVSVCTAGVANIVSKLATGSFRFFTPPKTESEEQLDLLEKNIHSIGKK</sequence>
<reference evidence="8 10" key="2">
    <citation type="submission" date="2018-06" db="EMBL/GenBank/DDBJ databases">
        <authorList>
            <consortium name="Pathogen Informatics"/>
            <person name="Doyle S."/>
        </authorList>
    </citation>
    <scope>NUCLEOTIDE SEQUENCE [LARGE SCALE GENOMIC DNA]</scope>
    <source>
        <strain evidence="8 10">NCTC12022</strain>
    </source>
</reference>
<evidence type="ECO:0000256" key="2">
    <source>
        <dbReference type="ARBA" id="ARBA00022741"/>
    </source>
</evidence>
<dbReference type="PANTHER" id="PTHR24348">
    <property type="entry name" value="SERINE/THREONINE-PROTEIN KINASE UNC-51-RELATED"/>
    <property type="match status" value="1"/>
</dbReference>
<feature type="region of interest" description="Disordered" evidence="5">
    <location>
        <begin position="95"/>
        <end position="114"/>
    </location>
</feature>
<keyword evidence="2" id="KW-0547">Nucleotide-binding</keyword>
<dbReference type="Pfam" id="PF00069">
    <property type="entry name" value="Pkinase"/>
    <property type="match status" value="1"/>
</dbReference>
<evidence type="ECO:0000313" key="8">
    <source>
        <dbReference type="EMBL" id="SPX59293.1"/>
    </source>
</evidence>
<accession>A0A0W0TNK3</accession>
<dbReference type="PANTHER" id="PTHR24348:SF22">
    <property type="entry name" value="NON-SPECIFIC SERINE_THREONINE PROTEIN KINASE"/>
    <property type="match status" value="1"/>
</dbReference>
<organism evidence="7 9">
    <name type="scientific">Legionella feeleii</name>
    <dbReference type="NCBI Taxonomy" id="453"/>
    <lineage>
        <taxon>Bacteria</taxon>
        <taxon>Pseudomonadati</taxon>
        <taxon>Pseudomonadota</taxon>
        <taxon>Gammaproteobacteria</taxon>
        <taxon>Legionellales</taxon>
        <taxon>Legionellaceae</taxon>
        <taxon>Legionella</taxon>
    </lineage>
</organism>
<evidence type="ECO:0000313" key="9">
    <source>
        <dbReference type="Proteomes" id="UP000054698"/>
    </source>
</evidence>
<dbReference type="AlphaFoldDB" id="A0A0W0TNK3"/>
<dbReference type="GO" id="GO:0005776">
    <property type="term" value="C:autophagosome"/>
    <property type="evidence" value="ECO:0007669"/>
    <property type="project" value="TreeGrafter"/>
</dbReference>
<dbReference type="InterPro" id="IPR000719">
    <property type="entry name" value="Prot_kinase_dom"/>
</dbReference>
<dbReference type="SMART" id="SM00220">
    <property type="entry name" value="S_TKc"/>
    <property type="match status" value="1"/>
</dbReference>
<protein>
    <submittedName>
        <fullName evidence="7">Serine/threonine-protein kinase</fullName>
        <ecNumber evidence="8">2.7.11.1</ecNumber>
    </submittedName>
</protein>
<dbReference type="Proteomes" id="UP000054698">
    <property type="component" value="Unassembled WGS sequence"/>
</dbReference>
<gene>
    <name evidence="7" type="primary">lok</name>
    <name evidence="8" type="synonym">afsK</name>
    <name evidence="7" type="ORF">Lfee_1540</name>
    <name evidence="8" type="ORF">NCTC12022_00114</name>
</gene>
<name>A0A0W0TNK3_9GAMM</name>
<feature type="compositionally biased region" description="Basic and acidic residues" evidence="5">
    <location>
        <begin position="102"/>
        <end position="111"/>
    </location>
</feature>
<reference evidence="7 9" key="1">
    <citation type="submission" date="2015-11" db="EMBL/GenBank/DDBJ databases">
        <title>Genomic analysis of 38 Legionella species identifies large and diverse effector repertoires.</title>
        <authorList>
            <person name="Burstein D."/>
            <person name="Amaro F."/>
            <person name="Zusman T."/>
            <person name="Lifshitz Z."/>
            <person name="Cohen O."/>
            <person name="Gilbert J.A."/>
            <person name="Pupko T."/>
            <person name="Shuman H.A."/>
            <person name="Segal G."/>
        </authorList>
    </citation>
    <scope>NUCLEOTIDE SEQUENCE [LARGE SCALE GENOMIC DNA]</scope>
    <source>
        <strain evidence="7 9">WO-44C</strain>
    </source>
</reference>
<evidence type="ECO:0000256" key="4">
    <source>
        <dbReference type="ARBA" id="ARBA00022840"/>
    </source>
</evidence>
<dbReference type="PROSITE" id="PS50011">
    <property type="entry name" value="PROTEIN_KINASE_DOM"/>
    <property type="match status" value="1"/>
</dbReference>
<dbReference type="GO" id="GO:0016020">
    <property type="term" value="C:membrane"/>
    <property type="evidence" value="ECO:0007669"/>
    <property type="project" value="TreeGrafter"/>
</dbReference>
<evidence type="ECO:0000259" key="6">
    <source>
        <dbReference type="PROSITE" id="PS50011"/>
    </source>
</evidence>
<evidence type="ECO:0000256" key="3">
    <source>
        <dbReference type="ARBA" id="ARBA00022777"/>
    </source>
</evidence>
<dbReference type="GO" id="GO:0004674">
    <property type="term" value="F:protein serine/threonine kinase activity"/>
    <property type="evidence" value="ECO:0007669"/>
    <property type="project" value="UniProtKB-EC"/>
</dbReference>